<dbReference type="KEGG" id="esg:EsVE80_19150"/>
<keyword evidence="1 2" id="KW-0238">DNA-binding</keyword>
<evidence type="ECO:0000256" key="2">
    <source>
        <dbReference type="PROSITE-ProRule" id="PRU00335"/>
    </source>
</evidence>
<accession>A0A679IJR6</accession>
<dbReference type="Gene3D" id="1.10.357.10">
    <property type="entry name" value="Tetracycline Repressor, domain 2"/>
    <property type="match status" value="1"/>
</dbReference>
<sequence>MNGFEKRSAKKKQDVLAAAFEIMNNSEGSKALTIDKVTAATKISKATIFKYFHSKENLIKAVFKNFMAEMAREADLVLQEEKSFNDTFAALTQLKINRLDRVSQQFYLDLMACYSQTEDKELAAFMESYTHKSNEILFSLFQQGRKEGVIDPKYTDEFLFIYTESMIVGIADPSIYSRALPYIKEWSEVLLKGLAPKK</sequence>
<feature type="DNA-binding region" description="H-T-H motif" evidence="2">
    <location>
        <begin position="33"/>
        <end position="52"/>
    </location>
</feature>
<reference evidence="4 5" key="1">
    <citation type="submission" date="2020-02" db="EMBL/GenBank/DDBJ databases">
        <title>Characterization of vanA genotype vancomycin-resistant Enterococcus saigonensis VE80.</title>
        <authorList>
            <person name="Harada T."/>
            <person name="Motooka D."/>
            <person name="Nakamura S."/>
            <person name="Yamamoto Y."/>
            <person name="Kawahara R."/>
            <person name="Kawatsu K."/>
        </authorList>
    </citation>
    <scope>NUCLEOTIDE SEQUENCE [LARGE SCALE GENOMIC DNA]</scope>
    <source>
        <strain evidence="4 5">VE80</strain>
    </source>
</reference>
<dbReference type="PANTHER" id="PTHR43479:SF11">
    <property type="entry name" value="ACREF_ENVCD OPERON REPRESSOR-RELATED"/>
    <property type="match status" value="1"/>
</dbReference>
<dbReference type="Proteomes" id="UP000502998">
    <property type="component" value="Chromosome"/>
</dbReference>
<dbReference type="GO" id="GO:0003677">
    <property type="term" value="F:DNA binding"/>
    <property type="evidence" value="ECO:0007669"/>
    <property type="project" value="UniProtKB-UniRule"/>
</dbReference>
<dbReference type="Pfam" id="PF00440">
    <property type="entry name" value="TetR_N"/>
    <property type="match status" value="1"/>
</dbReference>
<dbReference type="AlphaFoldDB" id="A0A679IJR6"/>
<dbReference type="RefSeq" id="WP_173103541.1">
    <property type="nucleotide sequence ID" value="NZ_AP022822.1"/>
</dbReference>
<evidence type="ECO:0000313" key="5">
    <source>
        <dbReference type="Proteomes" id="UP000502998"/>
    </source>
</evidence>
<keyword evidence="5" id="KW-1185">Reference proteome</keyword>
<dbReference type="EMBL" id="AP022822">
    <property type="protein sequence ID" value="BCA86392.1"/>
    <property type="molecule type" value="Genomic_DNA"/>
</dbReference>
<feature type="domain" description="HTH tetR-type" evidence="3">
    <location>
        <begin position="9"/>
        <end position="70"/>
    </location>
</feature>
<evidence type="ECO:0000313" key="4">
    <source>
        <dbReference type="EMBL" id="BCA86392.1"/>
    </source>
</evidence>
<gene>
    <name evidence="4" type="ORF">EsVE80_19150</name>
</gene>
<dbReference type="InterPro" id="IPR009057">
    <property type="entry name" value="Homeodomain-like_sf"/>
</dbReference>
<dbReference type="InterPro" id="IPR001647">
    <property type="entry name" value="HTH_TetR"/>
</dbReference>
<dbReference type="SUPFAM" id="SSF46689">
    <property type="entry name" value="Homeodomain-like"/>
    <property type="match status" value="1"/>
</dbReference>
<evidence type="ECO:0000256" key="1">
    <source>
        <dbReference type="ARBA" id="ARBA00023125"/>
    </source>
</evidence>
<dbReference type="PANTHER" id="PTHR43479">
    <property type="entry name" value="ACREF/ENVCD OPERON REPRESSOR-RELATED"/>
    <property type="match status" value="1"/>
</dbReference>
<protein>
    <submittedName>
        <fullName evidence="4">TetR family transcriptional regulator</fullName>
    </submittedName>
</protein>
<dbReference type="InterPro" id="IPR050624">
    <property type="entry name" value="HTH-type_Tx_Regulator"/>
</dbReference>
<dbReference type="PROSITE" id="PS50977">
    <property type="entry name" value="HTH_TETR_2"/>
    <property type="match status" value="1"/>
</dbReference>
<evidence type="ECO:0000259" key="3">
    <source>
        <dbReference type="PROSITE" id="PS50977"/>
    </source>
</evidence>
<dbReference type="InterPro" id="IPR023772">
    <property type="entry name" value="DNA-bd_HTH_TetR-type_CS"/>
</dbReference>
<name>A0A679IJR6_9ENTE</name>
<proteinExistence type="predicted"/>
<organism evidence="4 5">
    <name type="scientific">Enterococcus saigonensis</name>
    <dbReference type="NCBI Taxonomy" id="1805431"/>
    <lineage>
        <taxon>Bacteria</taxon>
        <taxon>Bacillati</taxon>
        <taxon>Bacillota</taxon>
        <taxon>Bacilli</taxon>
        <taxon>Lactobacillales</taxon>
        <taxon>Enterococcaceae</taxon>
        <taxon>Enterococcus</taxon>
    </lineage>
</organism>
<dbReference type="PROSITE" id="PS01081">
    <property type="entry name" value="HTH_TETR_1"/>
    <property type="match status" value="1"/>
</dbReference>